<name>A0A1I5TXI8_9SPHN</name>
<evidence type="ECO:0000313" key="4">
    <source>
        <dbReference type="Proteomes" id="UP000199586"/>
    </source>
</evidence>
<dbReference type="EMBL" id="FOXP01000009">
    <property type="protein sequence ID" value="SFP87729.1"/>
    <property type="molecule type" value="Genomic_DNA"/>
</dbReference>
<keyword evidence="3" id="KW-0238">DNA-binding</keyword>
<dbReference type="GO" id="GO:0003677">
    <property type="term" value="F:DNA binding"/>
    <property type="evidence" value="ECO:0007669"/>
    <property type="project" value="UniProtKB-KW"/>
</dbReference>
<accession>A0A1I5TXI8</accession>
<feature type="domain" description="HTH marR-type" evidence="2">
    <location>
        <begin position="235"/>
        <end position="286"/>
    </location>
</feature>
<feature type="coiled-coil region" evidence="1">
    <location>
        <begin position="140"/>
        <end position="167"/>
    </location>
</feature>
<dbReference type="InterPro" id="IPR000835">
    <property type="entry name" value="HTH_MarR-typ"/>
</dbReference>
<dbReference type="Gene3D" id="1.10.10.10">
    <property type="entry name" value="Winged helix-like DNA-binding domain superfamily/Winged helix DNA-binding domain"/>
    <property type="match status" value="1"/>
</dbReference>
<dbReference type="InterPro" id="IPR036388">
    <property type="entry name" value="WH-like_DNA-bd_sf"/>
</dbReference>
<keyword evidence="1" id="KW-0175">Coiled coil</keyword>
<dbReference type="AlphaFoldDB" id="A0A1I5TXI8"/>
<gene>
    <name evidence="3" type="ORF">SAMN04488241_109150</name>
</gene>
<keyword evidence="4" id="KW-1185">Reference proteome</keyword>
<evidence type="ECO:0000313" key="3">
    <source>
        <dbReference type="EMBL" id="SFP87729.1"/>
    </source>
</evidence>
<dbReference type="Pfam" id="PF13463">
    <property type="entry name" value="HTH_27"/>
    <property type="match status" value="1"/>
</dbReference>
<dbReference type="Proteomes" id="UP000199586">
    <property type="component" value="Unassembled WGS sequence"/>
</dbReference>
<organism evidence="3 4">
    <name type="scientific">Sphingomonas rubra</name>
    <dbReference type="NCBI Taxonomy" id="634430"/>
    <lineage>
        <taxon>Bacteria</taxon>
        <taxon>Pseudomonadati</taxon>
        <taxon>Pseudomonadota</taxon>
        <taxon>Alphaproteobacteria</taxon>
        <taxon>Sphingomonadales</taxon>
        <taxon>Sphingomonadaceae</taxon>
        <taxon>Sphingomonas</taxon>
    </lineage>
</organism>
<dbReference type="SUPFAM" id="SSF46785">
    <property type="entry name" value="Winged helix' DNA-binding domain"/>
    <property type="match status" value="1"/>
</dbReference>
<dbReference type="STRING" id="634430.SAMN04488241_109150"/>
<dbReference type="InterPro" id="IPR036390">
    <property type="entry name" value="WH_DNA-bd_sf"/>
</dbReference>
<reference evidence="3 4" key="1">
    <citation type="submission" date="2016-10" db="EMBL/GenBank/DDBJ databases">
        <authorList>
            <person name="de Groot N.N."/>
        </authorList>
    </citation>
    <scope>NUCLEOTIDE SEQUENCE [LARGE SCALE GENOMIC DNA]</scope>
    <source>
        <strain evidence="3 4">CGMCC 1.9113</strain>
    </source>
</reference>
<proteinExistence type="predicted"/>
<evidence type="ECO:0000259" key="2">
    <source>
        <dbReference type="Pfam" id="PF13463"/>
    </source>
</evidence>
<sequence length="305" mass="32072">MQDRPGGDGFDVVLVAEPAFVTEADEAIALAGGRLLATIGWDDAGAVADASPGQPVLVVEAEGVSDDVLAAGLPLVRELAEARGLHVVAVLGRAQIDLVAEALMGPGAQLLCEPSLAERVAAIAVAGQASGETMLADGWREGEAERLKKLNEEVARIAEVLARLAKRGEGGGGDEVGDRHLSFGFAPPATEVDPAAIRQTIRGRRMRDGFFGENLFEDPAWDMLLDLYASYLEGGRVSVSSLCIAAAVAPTTALRWIGKMTELHLFERQPDPADRRRAFMALSPRAVKAMGGYVAATRRAGVPIA</sequence>
<protein>
    <submittedName>
        <fullName evidence="3">Winged helix DNA-binding domain-containing protein</fullName>
    </submittedName>
</protein>
<dbReference type="GO" id="GO:0003700">
    <property type="term" value="F:DNA-binding transcription factor activity"/>
    <property type="evidence" value="ECO:0007669"/>
    <property type="project" value="InterPro"/>
</dbReference>
<evidence type="ECO:0000256" key="1">
    <source>
        <dbReference type="SAM" id="Coils"/>
    </source>
</evidence>